<evidence type="ECO:0000313" key="1">
    <source>
        <dbReference type="EMBL" id="MXU88690.1"/>
    </source>
</evidence>
<reference evidence="1" key="1">
    <citation type="submission" date="2019-12" db="EMBL/GenBank/DDBJ databases">
        <title>An insight into the sialome of adult female Ixodes ricinus ticks feeding for 6 days.</title>
        <authorList>
            <person name="Perner J."/>
            <person name="Ribeiro J.M.C."/>
        </authorList>
    </citation>
    <scope>NUCLEOTIDE SEQUENCE</scope>
    <source>
        <strain evidence="1">Semi-engorged</strain>
        <tissue evidence="1">Salivary glands</tissue>
    </source>
</reference>
<proteinExistence type="predicted"/>
<dbReference type="AlphaFoldDB" id="A0A6B0UG38"/>
<protein>
    <submittedName>
        <fullName evidence="1">Uncharacterized protein</fullName>
    </submittedName>
</protein>
<name>A0A6B0UG38_IXORI</name>
<organism evidence="1">
    <name type="scientific">Ixodes ricinus</name>
    <name type="common">Common tick</name>
    <name type="synonym">Acarus ricinus</name>
    <dbReference type="NCBI Taxonomy" id="34613"/>
    <lineage>
        <taxon>Eukaryota</taxon>
        <taxon>Metazoa</taxon>
        <taxon>Ecdysozoa</taxon>
        <taxon>Arthropoda</taxon>
        <taxon>Chelicerata</taxon>
        <taxon>Arachnida</taxon>
        <taxon>Acari</taxon>
        <taxon>Parasitiformes</taxon>
        <taxon>Ixodida</taxon>
        <taxon>Ixodoidea</taxon>
        <taxon>Ixodidae</taxon>
        <taxon>Ixodinae</taxon>
        <taxon>Ixodes</taxon>
    </lineage>
</organism>
<dbReference type="EMBL" id="GIFC01006607">
    <property type="protein sequence ID" value="MXU88690.1"/>
    <property type="molecule type" value="Transcribed_RNA"/>
</dbReference>
<accession>A0A6B0UG38</accession>
<sequence length="103" mass="11643">MPCFFAISVLESAPRLTSCSIFTLVLRSFGGWYAPRLAITRAIEITSVALPPKTRRRAATQLAQHRHRAREHRTAHRSIQGHRVIGCHGYLELEALPRELARS</sequence>